<gene>
    <name evidence="1" type="ORF">T11_9740</name>
</gene>
<sequence length="56" mass="6671">MQYPKIDGWFKVECENSDIYSYYNSIQYVKSSNSNLPKKKEKNKPLRTWFCIASKA</sequence>
<evidence type="ECO:0000313" key="1">
    <source>
        <dbReference type="EMBL" id="KRY95723.1"/>
    </source>
</evidence>
<proteinExistence type="predicted"/>
<evidence type="ECO:0000313" key="2">
    <source>
        <dbReference type="Proteomes" id="UP000055024"/>
    </source>
</evidence>
<accession>A0A0V1GBT7</accession>
<organism evidence="1 2">
    <name type="scientific">Trichinella zimbabwensis</name>
    <dbReference type="NCBI Taxonomy" id="268475"/>
    <lineage>
        <taxon>Eukaryota</taxon>
        <taxon>Metazoa</taxon>
        <taxon>Ecdysozoa</taxon>
        <taxon>Nematoda</taxon>
        <taxon>Enoplea</taxon>
        <taxon>Dorylaimia</taxon>
        <taxon>Trichinellida</taxon>
        <taxon>Trichinellidae</taxon>
        <taxon>Trichinella</taxon>
    </lineage>
</organism>
<keyword evidence="2" id="KW-1185">Reference proteome</keyword>
<comment type="caution">
    <text evidence="1">The sequence shown here is derived from an EMBL/GenBank/DDBJ whole genome shotgun (WGS) entry which is preliminary data.</text>
</comment>
<protein>
    <submittedName>
        <fullName evidence="1">Uncharacterized protein</fullName>
    </submittedName>
</protein>
<dbReference type="Proteomes" id="UP000055024">
    <property type="component" value="Unassembled WGS sequence"/>
</dbReference>
<name>A0A0V1GBT7_9BILA</name>
<reference evidence="1 2" key="1">
    <citation type="submission" date="2015-01" db="EMBL/GenBank/DDBJ databases">
        <title>Evolution of Trichinella species and genotypes.</title>
        <authorList>
            <person name="Korhonen P.K."/>
            <person name="Edoardo P."/>
            <person name="Giuseppe L.R."/>
            <person name="Gasser R.B."/>
        </authorList>
    </citation>
    <scope>NUCLEOTIDE SEQUENCE [LARGE SCALE GENOMIC DNA]</scope>
    <source>
        <strain evidence="1">ISS1029</strain>
    </source>
</reference>
<dbReference type="AlphaFoldDB" id="A0A0V1GBT7"/>
<dbReference type="EMBL" id="JYDP01003504">
    <property type="protein sequence ID" value="KRY95723.1"/>
    <property type="molecule type" value="Genomic_DNA"/>
</dbReference>